<proteinExistence type="predicted"/>
<organism evidence="2 3">
    <name type="scientific">Promicromonospora sukumoe</name>
    <dbReference type="NCBI Taxonomy" id="88382"/>
    <lineage>
        <taxon>Bacteria</taxon>
        <taxon>Bacillati</taxon>
        <taxon>Actinomycetota</taxon>
        <taxon>Actinomycetes</taxon>
        <taxon>Micrococcales</taxon>
        <taxon>Promicromonosporaceae</taxon>
        <taxon>Promicromonospora</taxon>
    </lineage>
</organism>
<accession>A0A7W3J7M6</accession>
<reference evidence="2 3" key="1">
    <citation type="submission" date="2020-07" db="EMBL/GenBank/DDBJ databases">
        <title>Sequencing the genomes of 1000 actinobacteria strains.</title>
        <authorList>
            <person name="Klenk H.-P."/>
        </authorList>
    </citation>
    <scope>NUCLEOTIDE SEQUENCE [LARGE SCALE GENOMIC DNA]</scope>
    <source>
        <strain evidence="2 3">DSM 44121</strain>
    </source>
</reference>
<sequence>MITLVFEAEGSDPDPTSTETFDRAEIHHPQWLALEDLAEYDMAPVALRDALLERADGPFWRAWTR</sequence>
<feature type="region of interest" description="Disordered" evidence="1">
    <location>
        <begin position="1"/>
        <end position="20"/>
    </location>
</feature>
<gene>
    <name evidence="2" type="ORF">FHX71_001606</name>
</gene>
<name>A0A7W3J7M6_9MICO</name>
<evidence type="ECO:0000313" key="2">
    <source>
        <dbReference type="EMBL" id="MBA8807664.1"/>
    </source>
</evidence>
<evidence type="ECO:0000256" key="1">
    <source>
        <dbReference type="SAM" id="MobiDB-lite"/>
    </source>
</evidence>
<dbReference type="EMBL" id="JACGWV010000001">
    <property type="protein sequence ID" value="MBA8807664.1"/>
    <property type="molecule type" value="Genomic_DNA"/>
</dbReference>
<evidence type="ECO:0000313" key="3">
    <source>
        <dbReference type="Proteomes" id="UP000540568"/>
    </source>
</evidence>
<comment type="caution">
    <text evidence="2">The sequence shown here is derived from an EMBL/GenBank/DDBJ whole genome shotgun (WGS) entry which is preliminary data.</text>
</comment>
<keyword evidence="3" id="KW-1185">Reference proteome</keyword>
<dbReference type="AlphaFoldDB" id="A0A7W3J7M6"/>
<protein>
    <submittedName>
        <fullName evidence="2">8-oxo-dGTP pyrophosphatase MutT (NUDIX family)</fullName>
    </submittedName>
</protein>
<dbReference type="Proteomes" id="UP000540568">
    <property type="component" value="Unassembled WGS sequence"/>
</dbReference>